<proteinExistence type="predicted"/>
<feature type="chain" id="PRO_5045175287" evidence="1">
    <location>
        <begin position="23"/>
        <end position="462"/>
    </location>
</feature>
<dbReference type="InterPro" id="IPR012338">
    <property type="entry name" value="Beta-lactam/transpept-like"/>
</dbReference>
<dbReference type="GO" id="GO:0016787">
    <property type="term" value="F:hydrolase activity"/>
    <property type="evidence" value="ECO:0007669"/>
    <property type="project" value="UniProtKB-KW"/>
</dbReference>
<feature type="domain" description="Peptidase S12 Pab87-related C-terminal" evidence="3">
    <location>
        <begin position="361"/>
        <end position="432"/>
    </location>
</feature>
<sequence length="462" mass="49470">MPHLRLLACLIVLLAGCRVARAGDDPDFAVRADALVAPYARSGIFSGTVVVAREGHILFRRAYGLANREWDLANTPETRFRIGSLTKQFTAAAVLRLVEAGRLSLDDPVCAHVPGLPVSWATMTIRMLLNHTSGLPNVTALPDYITRTARLDRTPLETVSLLFGEDLLFPPGSVYEYSNTGYILLAALIERITGRPFVDHLNHVLLAPAGLAPMADGDALLPRRASGYHRADGAWRNAMPLAASVPSGAGGLWATADDLVAWDRALLSGRVLSPASRATMFADGGNGYGLGWYVGNAYGRRLWSHGGFLNGFAAIKDTYPDADLTIVVLGNTETAPAQALSRRLAALVFEAVPDTQLSVSDAVLARYVGFYRIAPRSVLGLTLEGGRLVASITGRGRIVLSPESDRVFAGEGDTRIAFDIEPDGRPTGALLDEGGLVRSGPRIDSAMARRITARRIGRLTIP</sequence>
<dbReference type="Pfam" id="PF11954">
    <property type="entry name" value="DUF3471"/>
    <property type="match status" value="1"/>
</dbReference>
<dbReference type="SUPFAM" id="SSF56601">
    <property type="entry name" value="beta-lactamase/transpeptidase-like"/>
    <property type="match status" value="1"/>
</dbReference>
<feature type="signal peptide" evidence="1">
    <location>
        <begin position="1"/>
        <end position="22"/>
    </location>
</feature>
<dbReference type="Proteomes" id="UP001224644">
    <property type="component" value="Unassembled WGS sequence"/>
</dbReference>
<keyword evidence="5" id="KW-1185">Reference proteome</keyword>
<keyword evidence="1" id="KW-0732">Signal</keyword>
<dbReference type="InterPro" id="IPR050491">
    <property type="entry name" value="AmpC-like"/>
</dbReference>
<reference evidence="5" key="1">
    <citation type="journal article" date="2019" name="Int. J. Syst. Evol. Microbiol.">
        <title>The Global Catalogue of Microorganisms (GCM) 10K type strain sequencing project: providing services to taxonomists for standard genome sequencing and annotation.</title>
        <authorList>
            <consortium name="The Broad Institute Genomics Platform"/>
            <consortium name="The Broad Institute Genome Sequencing Center for Infectious Disease"/>
            <person name="Wu L."/>
            <person name="Ma J."/>
        </authorList>
    </citation>
    <scope>NUCLEOTIDE SEQUENCE [LARGE SCALE GENOMIC DNA]</scope>
    <source>
        <strain evidence="5">CECT 7069</strain>
    </source>
</reference>
<dbReference type="Gene3D" id="3.40.710.10">
    <property type="entry name" value="DD-peptidase/beta-lactamase superfamily"/>
    <property type="match status" value="1"/>
</dbReference>
<accession>A0ABT8BDT5</accession>
<evidence type="ECO:0000313" key="5">
    <source>
        <dbReference type="Proteomes" id="UP001224644"/>
    </source>
</evidence>
<keyword evidence="4" id="KW-0378">Hydrolase</keyword>
<dbReference type="RefSeq" id="WP_238224807.1">
    <property type="nucleotide sequence ID" value="NZ_BPQD01000008.1"/>
</dbReference>
<dbReference type="PANTHER" id="PTHR46825">
    <property type="entry name" value="D-ALANYL-D-ALANINE-CARBOXYPEPTIDASE/ENDOPEPTIDASE AMPH"/>
    <property type="match status" value="1"/>
</dbReference>
<feature type="domain" description="Beta-lactamase-related" evidence="2">
    <location>
        <begin position="34"/>
        <end position="343"/>
    </location>
</feature>
<evidence type="ECO:0000259" key="2">
    <source>
        <dbReference type="Pfam" id="PF00144"/>
    </source>
</evidence>
<organism evidence="4 5">
    <name type="scientific">Methylobacterium adhaesivum</name>
    <dbReference type="NCBI Taxonomy" id="333297"/>
    <lineage>
        <taxon>Bacteria</taxon>
        <taxon>Pseudomonadati</taxon>
        <taxon>Pseudomonadota</taxon>
        <taxon>Alphaproteobacteria</taxon>
        <taxon>Hyphomicrobiales</taxon>
        <taxon>Methylobacteriaceae</taxon>
        <taxon>Methylobacterium</taxon>
    </lineage>
</organism>
<dbReference type="PANTHER" id="PTHR46825:SF9">
    <property type="entry name" value="BETA-LACTAMASE-RELATED DOMAIN-CONTAINING PROTEIN"/>
    <property type="match status" value="1"/>
</dbReference>
<evidence type="ECO:0000256" key="1">
    <source>
        <dbReference type="SAM" id="SignalP"/>
    </source>
</evidence>
<gene>
    <name evidence="4" type="ORF">QWZ12_06425</name>
</gene>
<dbReference type="InterPro" id="IPR021860">
    <property type="entry name" value="Peptidase_S12_Pab87-rel_C"/>
</dbReference>
<dbReference type="EMBL" id="JAUFPX010000004">
    <property type="protein sequence ID" value="MDN3590247.1"/>
    <property type="molecule type" value="Genomic_DNA"/>
</dbReference>
<dbReference type="Pfam" id="PF00144">
    <property type="entry name" value="Beta-lactamase"/>
    <property type="match status" value="1"/>
</dbReference>
<dbReference type="PROSITE" id="PS51257">
    <property type="entry name" value="PROKAR_LIPOPROTEIN"/>
    <property type="match status" value="1"/>
</dbReference>
<evidence type="ECO:0000259" key="3">
    <source>
        <dbReference type="Pfam" id="PF11954"/>
    </source>
</evidence>
<protein>
    <submittedName>
        <fullName evidence="4">Serine hydrolase</fullName>
    </submittedName>
</protein>
<dbReference type="InterPro" id="IPR001466">
    <property type="entry name" value="Beta-lactam-related"/>
</dbReference>
<name>A0ABT8BDT5_9HYPH</name>
<comment type="caution">
    <text evidence="4">The sequence shown here is derived from an EMBL/GenBank/DDBJ whole genome shotgun (WGS) entry which is preliminary data.</text>
</comment>
<evidence type="ECO:0000313" key="4">
    <source>
        <dbReference type="EMBL" id="MDN3590247.1"/>
    </source>
</evidence>